<reference evidence="7 8" key="1">
    <citation type="submission" date="2017-04" db="EMBL/GenBank/DDBJ databases">
        <authorList>
            <person name="Afonso C.L."/>
            <person name="Miller P.J."/>
            <person name="Scott M.A."/>
            <person name="Spackman E."/>
            <person name="Goraichik I."/>
            <person name="Dimitrov K.M."/>
            <person name="Suarez D.L."/>
            <person name="Swayne D.E."/>
        </authorList>
    </citation>
    <scope>NUCLEOTIDE SEQUENCE [LARGE SCALE GENOMIC DNA]</scope>
    <source>
        <strain evidence="7 8">A2P</strain>
    </source>
</reference>
<evidence type="ECO:0000256" key="2">
    <source>
        <dbReference type="ARBA" id="ARBA00010265"/>
    </source>
</evidence>
<gene>
    <name evidence="7" type="ORF">SAMN02982917_1975</name>
</gene>
<dbReference type="InterPro" id="IPR005498">
    <property type="entry name" value="T4SS_VirB10/TraB/TrbI"/>
</dbReference>
<dbReference type="Pfam" id="PF03743">
    <property type="entry name" value="TrbI"/>
    <property type="match status" value="1"/>
</dbReference>
<evidence type="ECO:0000256" key="6">
    <source>
        <dbReference type="SAM" id="MobiDB-lite"/>
    </source>
</evidence>
<keyword evidence="3" id="KW-0812">Transmembrane</keyword>
<feature type="region of interest" description="Disordered" evidence="6">
    <location>
        <begin position="190"/>
        <end position="225"/>
    </location>
</feature>
<evidence type="ECO:0000256" key="1">
    <source>
        <dbReference type="ARBA" id="ARBA00004167"/>
    </source>
</evidence>
<dbReference type="CDD" id="cd16429">
    <property type="entry name" value="VirB10"/>
    <property type="match status" value="1"/>
</dbReference>
<feature type="compositionally biased region" description="Basic and acidic residues" evidence="6">
    <location>
        <begin position="210"/>
        <end position="225"/>
    </location>
</feature>
<evidence type="ECO:0000313" key="7">
    <source>
        <dbReference type="EMBL" id="SMF39287.1"/>
    </source>
</evidence>
<evidence type="ECO:0000256" key="4">
    <source>
        <dbReference type="ARBA" id="ARBA00022989"/>
    </source>
</evidence>
<dbReference type="STRING" id="286727.SAMN02982917_1975"/>
<keyword evidence="5" id="KW-0472">Membrane</keyword>
<dbReference type="AlphaFoldDB" id="A0A1X7ESG3"/>
<dbReference type="EMBL" id="FXAK01000003">
    <property type="protein sequence ID" value="SMF39287.1"/>
    <property type="molecule type" value="Genomic_DNA"/>
</dbReference>
<evidence type="ECO:0000256" key="3">
    <source>
        <dbReference type="ARBA" id="ARBA00022692"/>
    </source>
</evidence>
<dbReference type="Proteomes" id="UP000192936">
    <property type="component" value="Unassembled WGS sequence"/>
</dbReference>
<proteinExistence type="inferred from homology"/>
<dbReference type="InterPro" id="IPR042217">
    <property type="entry name" value="T4SS_VirB10/TrbI"/>
</dbReference>
<keyword evidence="4" id="KW-1133">Transmembrane helix</keyword>
<accession>A0A1X7ESG3</accession>
<evidence type="ECO:0000313" key="8">
    <source>
        <dbReference type="Proteomes" id="UP000192936"/>
    </source>
</evidence>
<dbReference type="Gene3D" id="2.40.128.260">
    <property type="entry name" value="Type IV secretion system, VirB10/TraB/TrbI"/>
    <property type="match status" value="1"/>
</dbReference>
<comment type="subcellular location">
    <subcellularLocation>
        <location evidence="1">Membrane</location>
        <topology evidence="1">Single-pass membrane protein</topology>
    </subcellularLocation>
</comment>
<sequence>MVGLTLAGCWEKNEDKPAPTMPEKRSGMSDLYSVAPLAAPPAAVAVAKVSARSATVGQLVAIGPLFDLTPFDEVSEVQVQVEGDGGLIVRGAPVAPGVPVAVSPTDGGALQYEPPAQGGRGSVALRVRSKAGGLSEWARVMLVTQPPAPAPRVEKIEVPPPPAPPTSAELRRLKIDRLLAALGEEGIAERLRGGPVPVEEDQEPPAERSGPPRDRDYGRLRLKDDQTTLPVDRSRRITADRYIGAILESRTVSQLEGRAILVADAHIFGGDGRKILIEKGTKFICRFKKLEREGDTRLPMRCGRFIRPDGVSGLLSEADVADQSGATGLVGDVDNRNWERYGAAFVTASIGALAAIGANNSVQNQLVAQGVQNMTDNMSKATERVLEKNLDLSPIMTVPVGSRVQIIPMNDIVFIEG</sequence>
<name>A0A1X7ESG3_9PROT</name>
<evidence type="ECO:0000256" key="5">
    <source>
        <dbReference type="ARBA" id="ARBA00023136"/>
    </source>
</evidence>
<dbReference type="GO" id="GO:0016020">
    <property type="term" value="C:membrane"/>
    <property type="evidence" value="ECO:0007669"/>
    <property type="project" value="UniProtKB-SubCell"/>
</dbReference>
<protein>
    <submittedName>
        <fullName evidence="7">Conjugation TrbI-like protein</fullName>
    </submittedName>
</protein>
<organism evidence="7 8">
    <name type="scientific">Azospirillum oryzae</name>
    <dbReference type="NCBI Taxonomy" id="286727"/>
    <lineage>
        <taxon>Bacteria</taxon>
        <taxon>Pseudomonadati</taxon>
        <taxon>Pseudomonadota</taxon>
        <taxon>Alphaproteobacteria</taxon>
        <taxon>Rhodospirillales</taxon>
        <taxon>Azospirillaceae</taxon>
        <taxon>Azospirillum</taxon>
    </lineage>
</organism>
<comment type="similarity">
    <text evidence="2">Belongs to the TrbI/VirB10 family.</text>
</comment>